<name>A0A2R5GLQ9_9STRA</name>
<reference evidence="3 4" key="1">
    <citation type="submission" date="2017-12" db="EMBL/GenBank/DDBJ databases">
        <title>Sequencing, de novo assembly and annotation of complete genome of a new Thraustochytrid species, strain FCC1311.</title>
        <authorList>
            <person name="Sedici K."/>
            <person name="Godart F."/>
            <person name="Aiese Cigliano R."/>
            <person name="Sanseverino W."/>
            <person name="Barakat M."/>
            <person name="Ortet P."/>
            <person name="Marechal E."/>
            <person name="Cagnac O."/>
            <person name="Amato A."/>
        </authorList>
    </citation>
    <scope>NUCLEOTIDE SEQUENCE [LARGE SCALE GENOMIC DNA]</scope>
</reference>
<evidence type="ECO:0000256" key="2">
    <source>
        <dbReference type="SAM" id="MobiDB-lite"/>
    </source>
</evidence>
<protein>
    <submittedName>
        <fullName evidence="3">Uncharacterized protein</fullName>
    </submittedName>
</protein>
<proteinExistence type="predicted"/>
<dbReference type="Proteomes" id="UP000241890">
    <property type="component" value="Unassembled WGS sequence"/>
</dbReference>
<feature type="compositionally biased region" description="Basic and acidic residues" evidence="2">
    <location>
        <begin position="795"/>
        <end position="813"/>
    </location>
</feature>
<feature type="coiled-coil region" evidence="1">
    <location>
        <begin position="193"/>
        <end position="276"/>
    </location>
</feature>
<dbReference type="PANTHER" id="PTHR18950">
    <property type="entry name" value="PROGESTERONE-INDUCED BLOCKING FACTOR 1"/>
    <property type="match status" value="1"/>
</dbReference>
<feature type="coiled-coil region" evidence="1">
    <location>
        <begin position="94"/>
        <end position="128"/>
    </location>
</feature>
<evidence type="ECO:0000313" key="3">
    <source>
        <dbReference type="EMBL" id="GBG29221.1"/>
    </source>
</evidence>
<evidence type="ECO:0000256" key="1">
    <source>
        <dbReference type="SAM" id="Coils"/>
    </source>
</evidence>
<dbReference type="AlphaFoldDB" id="A0A2R5GLQ9"/>
<evidence type="ECO:0000313" key="4">
    <source>
        <dbReference type="Proteomes" id="UP000241890"/>
    </source>
</evidence>
<sequence>MLEAVLNVSATSRSALLESPLASTSSPASISVSLRSSLFEDDELAATPLRRAGNVSGLAAGDRAQDLLLEELEAVRYEKRLLEVNFKRMEQSAAQRLRETTRRYEAQVRTLKERVQSAERGLPELRRRLDASRADFAGGIQCSASQYEQLQKLSEDELTVRELVLVKVFELTASLRAQLAEATTQQERAIAAKTALEARTESAEARLESERARLQARARELESDLARAQDEATQFKDKHLEALRQLDKVREDSERTGALRARISDLERELAQARQVGNGAVAHGEATQQTLALKASELEHALRDLELVKQDKNYLAREADARKLEAARLTSELGREQDRVQSLQVRLDEAREHLHEGLQQARSEYEERLSREVDAMRNEHNKQIAQLKEVQLETAEREARAMRAAREEAIVDAGHLRAQLSDAQTALDEARVELATKDASNEAALARARGELNRRVFEIETLSATVDAKMAALRKLEIENEMLRSKFDILRDDFAALESSTAKTIVERTARIATLEEKVHAYEALELELDAAVVEQAKLRAEAVEEPREETAAPAAGDAKLAFDAQSENTKGMVANASAAASRFSAQLPIAAQRRVQQSVLLAEKLVRTERELEASKRHARELEAALRSTQAEAHAAADVAASATQPQAYLLEKLKDRDNALERAHREARELQTSLQALRAELAKVEATRDGLHADLQRVLSDRRILERAIPRLQGAGGGRGAASSRGHFSPTLASLTATQGRGNPKSASRRSPQSAPLPGMAKHARGRETDPFRGLLVHVNDDDDDDDDDVDDDGKQKGQEGNDQEYEKDGGDGDDDDDEEEDDDVDAFVVDAGASALSGQGMLFHDNNNDDDTIQEVDMPDALGRSTLSVGSVESSTFVLHREDDQGIPLPKWYRKLRQEP</sequence>
<dbReference type="PANTHER" id="PTHR18950:SF0">
    <property type="entry name" value="PROGESTERONE IMMUNOMODULATORY BINDING FACTOR 1"/>
    <property type="match status" value="1"/>
</dbReference>
<organism evidence="3 4">
    <name type="scientific">Hondaea fermentalgiana</name>
    <dbReference type="NCBI Taxonomy" id="2315210"/>
    <lineage>
        <taxon>Eukaryota</taxon>
        <taxon>Sar</taxon>
        <taxon>Stramenopiles</taxon>
        <taxon>Bigyra</taxon>
        <taxon>Labyrinthulomycetes</taxon>
        <taxon>Thraustochytrida</taxon>
        <taxon>Thraustochytriidae</taxon>
        <taxon>Hondaea</taxon>
    </lineage>
</organism>
<comment type="caution">
    <text evidence="3">The sequence shown here is derived from an EMBL/GenBank/DDBJ whole genome shotgun (WGS) entry which is preliminary data.</text>
</comment>
<gene>
    <name evidence="3" type="ORF">FCC1311_054432</name>
</gene>
<feature type="compositionally biased region" description="Acidic residues" evidence="2">
    <location>
        <begin position="783"/>
        <end position="794"/>
    </location>
</feature>
<feature type="region of interest" description="Disordered" evidence="2">
    <location>
        <begin position="737"/>
        <end position="858"/>
    </location>
</feature>
<feature type="coiled-coil region" evidence="1">
    <location>
        <begin position="326"/>
        <end position="433"/>
    </location>
</feature>
<dbReference type="InterPro" id="IPR026205">
    <property type="entry name" value="PIBF1"/>
</dbReference>
<dbReference type="GO" id="GO:0005815">
    <property type="term" value="C:microtubule organizing center"/>
    <property type="evidence" value="ECO:0007669"/>
    <property type="project" value="TreeGrafter"/>
</dbReference>
<feature type="coiled-coil region" evidence="1">
    <location>
        <begin position="459"/>
        <end position="542"/>
    </location>
</feature>
<keyword evidence="4" id="KW-1185">Reference proteome</keyword>
<keyword evidence="1" id="KW-0175">Coiled coil</keyword>
<feature type="compositionally biased region" description="Acidic residues" evidence="2">
    <location>
        <begin position="814"/>
        <end position="828"/>
    </location>
</feature>
<feature type="compositionally biased region" description="Polar residues" evidence="2">
    <location>
        <begin position="737"/>
        <end position="756"/>
    </location>
</feature>
<dbReference type="InParanoid" id="A0A2R5GLQ9"/>
<dbReference type="OrthoDB" id="299638at2759"/>
<accession>A0A2R5GLQ9</accession>
<dbReference type="EMBL" id="BEYU01000053">
    <property type="protein sequence ID" value="GBG29221.1"/>
    <property type="molecule type" value="Genomic_DNA"/>
</dbReference>
<dbReference type="GO" id="GO:0060271">
    <property type="term" value="P:cilium assembly"/>
    <property type="evidence" value="ECO:0007669"/>
    <property type="project" value="TreeGrafter"/>
</dbReference>
<feature type="coiled-coil region" evidence="1">
    <location>
        <begin position="606"/>
        <end position="696"/>
    </location>
</feature>